<reference evidence="1" key="1">
    <citation type="journal article" date="2019" name="bioRxiv">
        <title>The Genome of the Zebra Mussel, Dreissena polymorpha: A Resource for Invasive Species Research.</title>
        <authorList>
            <person name="McCartney M.A."/>
            <person name="Auch B."/>
            <person name="Kono T."/>
            <person name="Mallez S."/>
            <person name="Zhang Y."/>
            <person name="Obille A."/>
            <person name="Becker A."/>
            <person name="Abrahante J.E."/>
            <person name="Garbe J."/>
            <person name="Badalamenti J.P."/>
            <person name="Herman A."/>
            <person name="Mangelson H."/>
            <person name="Liachko I."/>
            <person name="Sullivan S."/>
            <person name="Sone E.D."/>
            <person name="Koren S."/>
            <person name="Silverstein K.A.T."/>
            <person name="Beckman K.B."/>
            <person name="Gohl D.M."/>
        </authorList>
    </citation>
    <scope>NUCLEOTIDE SEQUENCE</scope>
    <source>
        <strain evidence="1">Duluth1</strain>
        <tissue evidence="1">Whole animal</tissue>
    </source>
</reference>
<comment type="caution">
    <text evidence="1">The sequence shown here is derived from an EMBL/GenBank/DDBJ whole genome shotgun (WGS) entry which is preliminary data.</text>
</comment>
<protein>
    <submittedName>
        <fullName evidence="1">Uncharacterized protein</fullName>
    </submittedName>
</protein>
<accession>A0A9D4LBS9</accession>
<dbReference type="EMBL" id="JAIWYP010000003">
    <property type="protein sequence ID" value="KAH3854883.1"/>
    <property type="molecule type" value="Genomic_DNA"/>
</dbReference>
<reference evidence="1" key="2">
    <citation type="submission" date="2020-11" db="EMBL/GenBank/DDBJ databases">
        <authorList>
            <person name="McCartney M.A."/>
            <person name="Auch B."/>
            <person name="Kono T."/>
            <person name="Mallez S."/>
            <person name="Becker A."/>
            <person name="Gohl D.M."/>
            <person name="Silverstein K.A.T."/>
            <person name="Koren S."/>
            <person name="Bechman K.B."/>
            <person name="Herman A."/>
            <person name="Abrahante J.E."/>
            <person name="Garbe J."/>
        </authorList>
    </citation>
    <scope>NUCLEOTIDE SEQUENCE</scope>
    <source>
        <strain evidence="1">Duluth1</strain>
        <tissue evidence="1">Whole animal</tissue>
    </source>
</reference>
<evidence type="ECO:0000313" key="1">
    <source>
        <dbReference type="EMBL" id="KAH3854883.1"/>
    </source>
</evidence>
<keyword evidence="2" id="KW-1185">Reference proteome</keyword>
<proteinExistence type="predicted"/>
<dbReference type="Proteomes" id="UP000828390">
    <property type="component" value="Unassembled WGS sequence"/>
</dbReference>
<name>A0A9D4LBS9_DREPO</name>
<evidence type="ECO:0000313" key="2">
    <source>
        <dbReference type="Proteomes" id="UP000828390"/>
    </source>
</evidence>
<organism evidence="1 2">
    <name type="scientific">Dreissena polymorpha</name>
    <name type="common">Zebra mussel</name>
    <name type="synonym">Mytilus polymorpha</name>
    <dbReference type="NCBI Taxonomy" id="45954"/>
    <lineage>
        <taxon>Eukaryota</taxon>
        <taxon>Metazoa</taxon>
        <taxon>Spiralia</taxon>
        <taxon>Lophotrochozoa</taxon>
        <taxon>Mollusca</taxon>
        <taxon>Bivalvia</taxon>
        <taxon>Autobranchia</taxon>
        <taxon>Heteroconchia</taxon>
        <taxon>Euheterodonta</taxon>
        <taxon>Imparidentia</taxon>
        <taxon>Neoheterodontei</taxon>
        <taxon>Myida</taxon>
        <taxon>Dreissenoidea</taxon>
        <taxon>Dreissenidae</taxon>
        <taxon>Dreissena</taxon>
    </lineage>
</organism>
<gene>
    <name evidence="1" type="ORF">DPMN_097440</name>
</gene>
<dbReference type="AlphaFoldDB" id="A0A9D4LBS9"/>
<sequence length="77" mass="8766">MAIREKKDYDAMMPDHDSKESTLRLFGFSPWTGVVNSIRLVHTDSLNIWKKTSSVMAGARQKGRQIKYAHSLTRSSP</sequence>